<reference evidence="1" key="1">
    <citation type="journal article" date="2023" name="Plant J.">
        <title>The genome of the king protea, Protea cynaroides.</title>
        <authorList>
            <person name="Chang J."/>
            <person name="Duong T.A."/>
            <person name="Schoeman C."/>
            <person name="Ma X."/>
            <person name="Roodt D."/>
            <person name="Barker N."/>
            <person name="Li Z."/>
            <person name="Van de Peer Y."/>
            <person name="Mizrachi E."/>
        </authorList>
    </citation>
    <scope>NUCLEOTIDE SEQUENCE</scope>
    <source>
        <tissue evidence="1">Young leaves</tissue>
    </source>
</reference>
<comment type="caution">
    <text evidence="1">The sequence shown here is derived from an EMBL/GenBank/DDBJ whole genome shotgun (WGS) entry which is preliminary data.</text>
</comment>
<accession>A0A9Q0KGR3</accession>
<dbReference type="Proteomes" id="UP001141806">
    <property type="component" value="Unassembled WGS sequence"/>
</dbReference>
<proteinExistence type="predicted"/>
<dbReference type="EMBL" id="JAMYWD010000005">
    <property type="protein sequence ID" value="KAJ4970217.1"/>
    <property type="molecule type" value="Genomic_DNA"/>
</dbReference>
<sequence length="102" mass="11527">MSATLKLSQINGVIMLEWVLRKNVIEKGKKTKFGCLCAFDYTGQKKGKGKENFPGLEVAKGARKLWIALSLKQQGLLCQRFQLLYLQPQATEEATAEEEEHQ</sequence>
<keyword evidence="2" id="KW-1185">Reference proteome</keyword>
<name>A0A9Q0KGR3_9MAGN</name>
<dbReference type="AlphaFoldDB" id="A0A9Q0KGR3"/>
<evidence type="ECO:0000313" key="1">
    <source>
        <dbReference type="EMBL" id="KAJ4970217.1"/>
    </source>
</evidence>
<gene>
    <name evidence="1" type="ORF">NE237_003316</name>
</gene>
<protein>
    <submittedName>
        <fullName evidence="1">Uncharacterized protein</fullName>
    </submittedName>
</protein>
<organism evidence="1 2">
    <name type="scientific">Protea cynaroides</name>
    <dbReference type="NCBI Taxonomy" id="273540"/>
    <lineage>
        <taxon>Eukaryota</taxon>
        <taxon>Viridiplantae</taxon>
        <taxon>Streptophyta</taxon>
        <taxon>Embryophyta</taxon>
        <taxon>Tracheophyta</taxon>
        <taxon>Spermatophyta</taxon>
        <taxon>Magnoliopsida</taxon>
        <taxon>Proteales</taxon>
        <taxon>Proteaceae</taxon>
        <taxon>Protea</taxon>
    </lineage>
</organism>
<evidence type="ECO:0000313" key="2">
    <source>
        <dbReference type="Proteomes" id="UP001141806"/>
    </source>
</evidence>